<proteinExistence type="predicted"/>
<evidence type="ECO:0000313" key="1">
    <source>
        <dbReference type="EMBL" id="KAL0926499.1"/>
    </source>
</evidence>
<dbReference type="Proteomes" id="UP001552299">
    <property type="component" value="Unassembled WGS sequence"/>
</dbReference>
<dbReference type="EMBL" id="JANQDX010000003">
    <property type="protein sequence ID" value="KAL0926499.1"/>
    <property type="molecule type" value="Genomic_DNA"/>
</dbReference>
<reference evidence="1 2" key="1">
    <citation type="journal article" date="2024" name="Plant Biotechnol. J.">
        <title>Dendrobium thyrsiflorum genome and its molecular insights into genes involved in important horticultural traits.</title>
        <authorList>
            <person name="Chen B."/>
            <person name="Wang J.Y."/>
            <person name="Zheng P.J."/>
            <person name="Li K.L."/>
            <person name="Liang Y.M."/>
            <person name="Chen X.F."/>
            <person name="Zhang C."/>
            <person name="Zhao X."/>
            <person name="He X."/>
            <person name="Zhang G.Q."/>
            <person name="Liu Z.J."/>
            <person name="Xu Q."/>
        </authorList>
    </citation>
    <scope>NUCLEOTIDE SEQUENCE [LARGE SCALE GENOMIC DNA]</scope>
    <source>
        <strain evidence="1">GZMU011</strain>
    </source>
</reference>
<dbReference type="AlphaFoldDB" id="A0ABD0VN24"/>
<name>A0ABD0VN24_DENTH</name>
<protein>
    <recommendedName>
        <fullName evidence="3">CCHC-type domain-containing protein</fullName>
    </recommendedName>
</protein>
<keyword evidence="2" id="KW-1185">Reference proteome</keyword>
<comment type="caution">
    <text evidence="1">The sequence shown here is derived from an EMBL/GenBank/DDBJ whole genome shotgun (WGS) entry which is preliminary data.</text>
</comment>
<accession>A0ABD0VN24</accession>
<organism evidence="1 2">
    <name type="scientific">Dendrobium thyrsiflorum</name>
    <name type="common">Pinecone-like raceme dendrobium</name>
    <name type="synonym">Orchid</name>
    <dbReference type="NCBI Taxonomy" id="117978"/>
    <lineage>
        <taxon>Eukaryota</taxon>
        <taxon>Viridiplantae</taxon>
        <taxon>Streptophyta</taxon>
        <taxon>Embryophyta</taxon>
        <taxon>Tracheophyta</taxon>
        <taxon>Spermatophyta</taxon>
        <taxon>Magnoliopsida</taxon>
        <taxon>Liliopsida</taxon>
        <taxon>Asparagales</taxon>
        <taxon>Orchidaceae</taxon>
        <taxon>Epidendroideae</taxon>
        <taxon>Malaxideae</taxon>
        <taxon>Dendrobiinae</taxon>
        <taxon>Dendrobium</taxon>
    </lineage>
</organism>
<gene>
    <name evidence="1" type="ORF">M5K25_002737</name>
</gene>
<sequence>MEGSSMPRNSDNYDLVMQIAAAQRMELGKKLPAGVWVQGRSGRFFQSVVYEGLSSLCFNNGRLGHKLEQCPNVQQQLVDGGRQPQSLPSAPHAAVERGAHLLQVRICSKSRTKARGRDELLSMEFSPADSNSFADMQPQIQ</sequence>
<evidence type="ECO:0008006" key="3">
    <source>
        <dbReference type="Google" id="ProtNLM"/>
    </source>
</evidence>
<evidence type="ECO:0000313" key="2">
    <source>
        <dbReference type="Proteomes" id="UP001552299"/>
    </source>
</evidence>